<dbReference type="EMBL" id="CP026604">
    <property type="protein sequence ID" value="AWB65923.1"/>
    <property type="molecule type" value="Genomic_DNA"/>
</dbReference>
<evidence type="ECO:0000313" key="1">
    <source>
        <dbReference type="EMBL" id="AWB65923.1"/>
    </source>
</evidence>
<reference evidence="1 2" key="1">
    <citation type="submission" date="2018-01" db="EMBL/GenBank/DDBJ databases">
        <title>Genome sequence of a Cantenovulum-like bacteria.</title>
        <authorList>
            <person name="Tan W.R."/>
            <person name="Lau N.-S."/>
            <person name="Go F."/>
            <person name="Amirul A.-A.A."/>
        </authorList>
    </citation>
    <scope>NUCLEOTIDE SEQUENCE [LARGE SCALE GENOMIC DNA]</scope>
    <source>
        <strain evidence="1 2">CCB-QB4</strain>
    </source>
</reference>
<evidence type="ECO:0000313" key="2">
    <source>
        <dbReference type="Proteomes" id="UP000244441"/>
    </source>
</evidence>
<dbReference type="RefSeq" id="WP_108601995.1">
    <property type="nucleotide sequence ID" value="NZ_CP026604.1"/>
</dbReference>
<keyword evidence="2" id="KW-1185">Reference proteome</keyword>
<organism evidence="1 2">
    <name type="scientific">Saccharobesus litoralis</name>
    <dbReference type="NCBI Taxonomy" id="2172099"/>
    <lineage>
        <taxon>Bacteria</taxon>
        <taxon>Pseudomonadati</taxon>
        <taxon>Pseudomonadota</taxon>
        <taxon>Gammaproteobacteria</taxon>
        <taxon>Alteromonadales</taxon>
        <taxon>Alteromonadaceae</taxon>
        <taxon>Saccharobesus</taxon>
    </lineage>
</organism>
<dbReference type="AlphaFoldDB" id="A0A2S0VP07"/>
<sequence length="75" mass="8754">MIDSSYFVDVSDALGLGNPTIVEKDYYVVQLLKLLQPNQFLDDIRAMLVASYGEEIRQHHRSRLKLKENEEQKDE</sequence>
<protein>
    <submittedName>
        <fullName evidence="1">Uncharacterized protein</fullName>
    </submittedName>
</protein>
<proteinExistence type="predicted"/>
<gene>
    <name evidence="1" type="ORF">C2869_05455</name>
</gene>
<dbReference type="Proteomes" id="UP000244441">
    <property type="component" value="Chromosome"/>
</dbReference>
<accession>A0A2S0VP07</accession>
<dbReference type="KEGG" id="cate:C2869_05455"/>
<name>A0A2S0VP07_9ALTE</name>